<dbReference type="GO" id="GO:0000981">
    <property type="term" value="F:DNA-binding transcription factor activity, RNA polymerase II-specific"/>
    <property type="evidence" value="ECO:0007669"/>
    <property type="project" value="InterPro"/>
</dbReference>
<dbReference type="SMART" id="SM00066">
    <property type="entry name" value="GAL4"/>
    <property type="match status" value="1"/>
</dbReference>
<feature type="region of interest" description="Disordered" evidence="6">
    <location>
        <begin position="65"/>
        <end position="109"/>
    </location>
</feature>
<dbReference type="CDD" id="cd12148">
    <property type="entry name" value="fungal_TF_MHR"/>
    <property type="match status" value="1"/>
</dbReference>
<sequence>MSQDPAWNVFPSAKARSAAARDGSNPNVLKRYQACHQCRKRKLKCDAKRPCSTCVRSHAHAKALAPSGSQIPAHPECTFDVPAEVDSSSSASSISPRSSISPGNETNGTMELEENTLGLEGLSVGHNQDNVIHSLDHQLLSYDRQSSSELDGDICIPLPPSSENPHFSSAPDLMQTTTASSIHKPDLDLFVGSICPGEPSALLSPQLEMMLPNWPPGLPAPQLLRHLIEIFFTSQPHARRLFHVPSFMKSLTYPPSHPQFPIAPVLHAICAISPMYTAAALMTSPFAGGVLYRGTSQGYRILEQNPESFTEQQTLLAKETIAKCWATGHRPVQVLQANIVLSWYLWNHAKYAWDCTGRSLRMVSLLKLNSCPPFESMAAHDLIATLLLPPAESWIEEETRRNVFWLAYSLDRTFAIGSTFAIDYNDVGQFLPIRGDLFDNGDTFLVDQRQWAHTKNVLLVHPPDQCDSFTIFIKGTLLITHVRSFTHRFKIHQYASNSGPTTPEALDPRRTREFQDIDNTLSSFRKSFPSSHRNPINGSVVDRHLYGACLCMPTAIILLHEPYADARNSACISSIKVLTAARDILDLIYIIWSTSYDITLLDLSCSLGWYLAGRVFARCLQVAIEANNQDQISILQTEFAFVQLAIRKVGERIPLAREHAKMLHLLAIKLCGASYVDPLNVSLSA</sequence>
<dbReference type="HOGENOM" id="CLU_009416_1_0_1"/>
<dbReference type="SUPFAM" id="SSF57701">
    <property type="entry name" value="Zn2/Cys6 DNA-binding domain"/>
    <property type="match status" value="1"/>
</dbReference>
<reference evidence="8 9" key="1">
    <citation type="submission" date="2014-04" db="EMBL/GenBank/DDBJ databases">
        <authorList>
            <consortium name="DOE Joint Genome Institute"/>
            <person name="Kuo A."/>
            <person name="Tarkka M."/>
            <person name="Buscot F."/>
            <person name="Kohler A."/>
            <person name="Nagy L.G."/>
            <person name="Floudas D."/>
            <person name="Copeland A."/>
            <person name="Barry K.W."/>
            <person name="Cichocki N."/>
            <person name="Veneault-Fourrey C."/>
            <person name="LaButti K."/>
            <person name="Lindquist E.A."/>
            <person name="Lipzen A."/>
            <person name="Lundell T."/>
            <person name="Morin E."/>
            <person name="Murat C."/>
            <person name="Sun H."/>
            <person name="Tunlid A."/>
            <person name="Henrissat B."/>
            <person name="Grigoriev I.V."/>
            <person name="Hibbett D.S."/>
            <person name="Martin F."/>
            <person name="Nordberg H.P."/>
            <person name="Cantor M.N."/>
            <person name="Hua S.X."/>
        </authorList>
    </citation>
    <scope>NUCLEOTIDE SEQUENCE [LARGE SCALE GENOMIC DNA]</scope>
    <source>
        <strain evidence="8 9">F 1598</strain>
    </source>
</reference>
<evidence type="ECO:0000256" key="2">
    <source>
        <dbReference type="ARBA" id="ARBA00022723"/>
    </source>
</evidence>
<evidence type="ECO:0000313" key="8">
    <source>
        <dbReference type="EMBL" id="KIM88590.1"/>
    </source>
</evidence>
<dbReference type="Proteomes" id="UP000054166">
    <property type="component" value="Unassembled WGS sequence"/>
</dbReference>
<dbReference type="PANTHER" id="PTHR47338">
    <property type="entry name" value="ZN(II)2CYS6 TRANSCRIPTION FACTOR (EUROFUNG)-RELATED"/>
    <property type="match status" value="1"/>
</dbReference>
<dbReference type="AlphaFoldDB" id="A0A0C3FVT5"/>
<dbReference type="Pfam" id="PF04082">
    <property type="entry name" value="Fungal_trans"/>
    <property type="match status" value="1"/>
</dbReference>
<protein>
    <recommendedName>
        <fullName evidence="7">Zn(2)-C6 fungal-type domain-containing protein</fullName>
    </recommendedName>
</protein>
<dbReference type="EMBL" id="KN832976">
    <property type="protein sequence ID" value="KIM88590.1"/>
    <property type="molecule type" value="Genomic_DNA"/>
</dbReference>
<feature type="domain" description="Zn(2)-C6 fungal-type" evidence="7">
    <location>
        <begin position="34"/>
        <end position="79"/>
    </location>
</feature>
<organism evidence="8 9">
    <name type="scientific">Piloderma croceum (strain F 1598)</name>
    <dbReference type="NCBI Taxonomy" id="765440"/>
    <lineage>
        <taxon>Eukaryota</taxon>
        <taxon>Fungi</taxon>
        <taxon>Dikarya</taxon>
        <taxon>Basidiomycota</taxon>
        <taxon>Agaricomycotina</taxon>
        <taxon>Agaricomycetes</taxon>
        <taxon>Agaricomycetidae</taxon>
        <taxon>Atheliales</taxon>
        <taxon>Atheliaceae</taxon>
        <taxon>Piloderma</taxon>
    </lineage>
</organism>
<proteinExistence type="predicted"/>
<dbReference type="OrthoDB" id="39175at2759"/>
<accession>A0A0C3FVT5</accession>
<dbReference type="InterPro" id="IPR007219">
    <property type="entry name" value="XnlR_reg_dom"/>
</dbReference>
<keyword evidence="4" id="KW-0804">Transcription</keyword>
<keyword evidence="3" id="KW-0805">Transcription regulation</keyword>
<dbReference type="STRING" id="765440.A0A0C3FVT5"/>
<dbReference type="CDD" id="cd00067">
    <property type="entry name" value="GAL4"/>
    <property type="match status" value="1"/>
</dbReference>
<keyword evidence="9" id="KW-1185">Reference proteome</keyword>
<name>A0A0C3FVT5_PILCF</name>
<evidence type="ECO:0000259" key="7">
    <source>
        <dbReference type="PROSITE" id="PS50048"/>
    </source>
</evidence>
<dbReference type="Gene3D" id="4.10.240.10">
    <property type="entry name" value="Zn(2)-C6 fungal-type DNA-binding domain"/>
    <property type="match status" value="1"/>
</dbReference>
<dbReference type="GO" id="GO:0008270">
    <property type="term" value="F:zinc ion binding"/>
    <property type="evidence" value="ECO:0007669"/>
    <property type="project" value="InterPro"/>
</dbReference>
<dbReference type="GO" id="GO:0003677">
    <property type="term" value="F:DNA binding"/>
    <property type="evidence" value="ECO:0007669"/>
    <property type="project" value="InterPro"/>
</dbReference>
<evidence type="ECO:0000256" key="5">
    <source>
        <dbReference type="ARBA" id="ARBA00023242"/>
    </source>
</evidence>
<dbReference type="GO" id="GO:0005634">
    <property type="term" value="C:nucleus"/>
    <property type="evidence" value="ECO:0007669"/>
    <property type="project" value="UniProtKB-SubCell"/>
</dbReference>
<comment type="subcellular location">
    <subcellularLocation>
        <location evidence="1">Nucleus</location>
    </subcellularLocation>
</comment>
<dbReference type="PROSITE" id="PS50048">
    <property type="entry name" value="ZN2_CY6_FUNGAL_2"/>
    <property type="match status" value="1"/>
</dbReference>
<dbReference type="InterPro" id="IPR036864">
    <property type="entry name" value="Zn2-C6_fun-type_DNA-bd_sf"/>
</dbReference>
<feature type="compositionally biased region" description="Low complexity" evidence="6">
    <location>
        <begin position="87"/>
        <end position="102"/>
    </location>
</feature>
<keyword evidence="5" id="KW-0539">Nucleus</keyword>
<dbReference type="Pfam" id="PF00172">
    <property type="entry name" value="Zn_clus"/>
    <property type="match status" value="1"/>
</dbReference>
<evidence type="ECO:0000256" key="3">
    <source>
        <dbReference type="ARBA" id="ARBA00023015"/>
    </source>
</evidence>
<keyword evidence="2" id="KW-0479">Metal-binding</keyword>
<reference evidence="9" key="2">
    <citation type="submission" date="2015-01" db="EMBL/GenBank/DDBJ databases">
        <title>Evolutionary Origins and Diversification of the Mycorrhizal Mutualists.</title>
        <authorList>
            <consortium name="DOE Joint Genome Institute"/>
            <consortium name="Mycorrhizal Genomics Consortium"/>
            <person name="Kohler A."/>
            <person name="Kuo A."/>
            <person name="Nagy L.G."/>
            <person name="Floudas D."/>
            <person name="Copeland A."/>
            <person name="Barry K.W."/>
            <person name="Cichocki N."/>
            <person name="Veneault-Fourrey C."/>
            <person name="LaButti K."/>
            <person name="Lindquist E.A."/>
            <person name="Lipzen A."/>
            <person name="Lundell T."/>
            <person name="Morin E."/>
            <person name="Murat C."/>
            <person name="Riley R."/>
            <person name="Ohm R."/>
            <person name="Sun H."/>
            <person name="Tunlid A."/>
            <person name="Henrissat B."/>
            <person name="Grigoriev I.V."/>
            <person name="Hibbett D.S."/>
            <person name="Martin F."/>
        </authorList>
    </citation>
    <scope>NUCLEOTIDE SEQUENCE [LARGE SCALE GENOMIC DNA]</scope>
    <source>
        <strain evidence="9">F 1598</strain>
    </source>
</reference>
<evidence type="ECO:0000313" key="9">
    <source>
        <dbReference type="Proteomes" id="UP000054166"/>
    </source>
</evidence>
<gene>
    <name evidence="8" type="ORF">PILCRDRAFT_813552</name>
</gene>
<dbReference type="GO" id="GO:0006351">
    <property type="term" value="P:DNA-templated transcription"/>
    <property type="evidence" value="ECO:0007669"/>
    <property type="project" value="InterPro"/>
</dbReference>
<dbReference type="InParanoid" id="A0A0C3FVT5"/>
<dbReference type="InterPro" id="IPR001138">
    <property type="entry name" value="Zn2Cys6_DnaBD"/>
</dbReference>
<dbReference type="PANTHER" id="PTHR47338:SF29">
    <property type="entry name" value="ZN(2)-C6 FUNGAL-TYPE DOMAIN-CONTAINING PROTEIN"/>
    <property type="match status" value="1"/>
</dbReference>
<evidence type="ECO:0000256" key="4">
    <source>
        <dbReference type="ARBA" id="ARBA00023163"/>
    </source>
</evidence>
<dbReference type="InterPro" id="IPR050815">
    <property type="entry name" value="TF_fung"/>
</dbReference>
<evidence type="ECO:0000256" key="6">
    <source>
        <dbReference type="SAM" id="MobiDB-lite"/>
    </source>
</evidence>
<feature type="region of interest" description="Disordered" evidence="6">
    <location>
        <begin position="1"/>
        <end position="25"/>
    </location>
</feature>
<evidence type="ECO:0000256" key="1">
    <source>
        <dbReference type="ARBA" id="ARBA00004123"/>
    </source>
</evidence>